<reference evidence="1" key="1">
    <citation type="submission" date="2020-09" db="EMBL/GenBank/DDBJ databases">
        <title>New species isolated from human feces.</title>
        <authorList>
            <person name="Kitahara M."/>
            <person name="Shigeno Y."/>
            <person name="Shime M."/>
            <person name="Matsumoto Y."/>
            <person name="Nakamura S."/>
            <person name="Motooka D."/>
            <person name="Fukuoka S."/>
            <person name="Nishikawa H."/>
            <person name="Benno Y."/>
        </authorList>
    </citation>
    <scope>NUCLEOTIDE SEQUENCE</scope>
    <source>
        <strain evidence="1">MM35</strain>
    </source>
</reference>
<organism evidence="1 2">
    <name type="scientific">Vescimonas fastidiosa</name>
    <dbReference type="NCBI Taxonomy" id="2714353"/>
    <lineage>
        <taxon>Bacteria</taxon>
        <taxon>Bacillati</taxon>
        <taxon>Bacillota</taxon>
        <taxon>Clostridia</taxon>
        <taxon>Eubacteriales</taxon>
        <taxon>Oscillospiraceae</taxon>
        <taxon>Vescimonas</taxon>
    </lineage>
</organism>
<evidence type="ECO:0000313" key="2">
    <source>
        <dbReference type="Proteomes" id="UP000681343"/>
    </source>
</evidence>
<dbReference type="Proteomes" id="UP000681343">
    <property type="component" value="Chromosome"/>
</dbReference>
<dbReference type="RefSeq" id="WP_212819570.1">
    <property type="nucleotide sequence ID" value="NZ_AP023415.1"/>
</dbReference>
<evidence type="ECO:0000313" key="1">
    <source>
        <dbReference type="EMBL" id="BCK78647.1"/>
    </source>
</evidence>
<name>A0A810PX10_9FIRM</name>
<dbReference type="KEGG" id="vfa:MM35RIKEN_08390"/>
<gene>
    <name evidence="1" type="ORF">MM35RIKEN_08390</name>
</gene>
<evidence type="ECO:0008006" key="3">
    <source>
        <dbReference type="Google" id="ProtNLM"/>
    </source>
</evidence>
<protein>
    <recommendedName>
        <fullName evidence="3">DUF932 domain-containing protein</fullName>
    </recommendedName>
</protein>
<keyword evidence="2" id="KW-1185">Reference proteome</keyword>
<dbReference type="EMBL" id="AP023415">
    <property type="protein sequence ID" value="BCK78647.1"/>
    <property type="molecule type" value="Genomic_DNA"/>
</dbReference>
<dbReference type="AlphaFoldDB" id="A0A810PX10"/>
<accession>A0A810PX10</accession>
<sequence>MKAGLTIEELATEVMRQKDAKADYIVNTSMLAMEHCGTELVLRVLDDSHIDRIEPLDIADTAHRQIGTRLGIPAKYYGKMLTEHPDLLVTNVNAWFEREPTERMLRVLDGKVRAYLSNSYMRMDHYEIFASVLPVIGEIPDVQFVSCHITDNRMYIKAVDPHLTAEVAPGDTVKAGVVISNSEVGLGSVSVQPLIYRELDGNGIAVAGATTKRIHRGRVNSAEEHFMLASQEVLTEADRTFLTELQETVRSATDEEQFSQIVTLMQSAKHQAMNTADIPAVVHTAGRDFGITDTEQNGVLQRLIESDDLSLYGLANAVTRHSQDVESYDRATDLEGIGFNILSMPPRQWTRINQIAA</sequence>
<proteinExistence type="predicted"/>